<keyword evidence="2" id="KW-0808">Transferase</keyword>
<dbReference type="Pfam" id="PF13692">
    <property type="entry name" value="Glyco_trans_1_4"/>
    <property type="match status" value="1"/>
</dbReference>
<feature type="domain" description="Glycosyltransferase subfamily 4-like N-terminal" evidence="1">
    <location>
        <begin position="35"/>
        <end position="178"/>
    </location>
</feature>
<dbReference type="Pfam" id="PF13579">
    <property type="entry name" value="Glyco_trans_4_4"/>
    <property type="match status" value="1"/>
</dbReference>
<evidence type="ECO:0000313" key="3">
    <source>
        <dbReference type="Proteomes" id="UP000316292"/>
    </source>
</evidence>
<dbReference type="EMBL" id="VBOR01000124">
    <property type="protein sequence ID" value="TMQ47162.1"/>
    <property type="molecule type" value="Genomic_DNA"/>
</dbReference>
<dbReference type="Gene3D" id="3.40.50.2000">
    <property type="entry name" value="Glycogen Phosphorylase B"/>
    <property type="match status" value="2"/>
</dbReference>
<dbReference type="PANTHER" id="PTHR45947:SF3">
    <property type="entry name" value="SULFOQUINOVOSYL TRANSFERASE SQD2"/>
    <property type="match status" value="1"/>
</dbReference>
<evidence type="ECO:0000313" key="2">
    <source>
        <dbReference type="EMBL" id="TMQ47162.1"/>
    </source>
</evidence>
<dbReference type="Proteomes" id="UP000316292">
    <property type="component" value="Unassembled WGS sequence"/>
</dbReference>
<dbReference type="AlphaFoldDB" id="A0A538S704"/>
<dbReference type="SUPFAM" id="SSF53756">
    <property type="entry name" value="UDP-Glycosyltransferase/glycogen phosphorylase"/>
    <property type="match status" value="1"/>
</dbReference>
<comment type="caution">
    <text evidence="2">The sequence shown here is derived from an EMBL/GenBank/DDBJ whole genome shotgun (WGS) entry which is preliminary data.</text>
</comment>
<evidence type="ECO:0000259" key="1">
    <source>
        <dbReference type="Pfam" id="PF13579"/>
    </source>
</evidence>
<dbReference type="PANTHER" id="PTHR45947">
    <property type="entry name" value="SULFOQUINOVOSYL TRANSFERASE SQD2"/>
    <property type="match status" value="1"/>
</dbReference>
<accession>A0A538S704</accession>
<dbReference type="CDD" id="cd03794">
    <property type="entry name" value="GT4_WbuB-like"/>
    <property type="match status" value="1"/>
</dbReference>
<dbReference type="InterPro" id="IPR028098">
    <property type="entry name" value="Glyco_trans_4-like_N"/>
</dbReference>
<protein>
    <submittedName>
        <fullName evidence="2">Glycosyltransferase family 4 protein</fullName>
    </submittedName>
</protein>
<name>A0A538S704_UNCEI</name>
<reference evidence="2 3" key="1">
    <citation type="journal article" date="2019" name="Nat. Microbiol.">
        <title>Mediterranean grassland soil C-N compound turnover is dependent on rainfall and depth, and is mediated by genomically divergent microorganisms.</title>
        <authorList>
            <person name="Diamond S."/>
            <person name="Andeer P.F."/>
            <person name="Li Z."/>
            <person name="Crits-Christoph A."/>
            <person name="Burstein D."/>
            <person name="Anantharaman K."/>
            <person name="Lane K.R."/>
            <person name="Thomas B.C."/>
            <person name="Pan C."/>
            <person name="Northen T.R."/>
            <person name="Banfield J.F."/>
        </authorList>
    </citation>
    <scope>NUCLEOTIDE SEQUENCE [LARGE SCALE GENOMIC DNA]</scope>
    <source>
        <strain evidence="2">WS_1</strain>
    </source>
</reference>
<sequence length="400" mass="44634">METGRPESKSHNGSRRIWDDMPARVVFVRSKSPAGLEPRIAKEAATLARAGYEVHVILWDRERGYPPEETRDAVRIHRYRLRAPEGQPSLATLLPRWIWYVFRRLLALRPTVVHAVDFDTVVPGFLAARILGAKLVYDIFDFYAEMVTANLPPGLREFLRRRERAMIPRADVVIVPDRRRQIQFGNASPKLLVEIMNVPEDRPLTAKRDASSQFVVFYGGMIAKDRGLKDLVIACEETGARLIVAGHGPDEAELLDLIDSSPASSYLGTIPYTEVLERTAECDAIAALYDPMVPNNRLAAPNKLFEAMMFSKPVLVSQGTAAAEIVREVGCGIVVPYGDREALRRALETLILSPAESAAMGARGRAAFEAKYNWRAMEPILLDAYRKLLPNLTLSCSPGR</sequence>
<dbReference type="InterPro" id="IPR050194">
    <property type="entry name" value="Glycosyltransferase_grp1"/>
</dbReference>
<dbReference type="GO" id="GO:0016757">
    <property type="term" value="F:glycosyltransferase activity"/>
    <property type="evidence" value="ECO:0007669"/>
    <property type="project" value="InterPro"/>
</dbReference>
<organism evidence="2 3">
    <name type="scientific">Eiseniibacteriota bacterium</name>
    <dbReference type="NCBI Taxonomy" id="2212470"/>
    <lineage>
        <taxon>Bacteria</taxon>
        <taxon>Candidatus Eiseniibacteriota</taxon>
    </lineage>
</organism>
<proteinExistence type="predicted"/>
<gene>
    <name evidence="2" type="ORF">E6K71_10715</name>
</gene>